<gene>
    <name evidence="4" type="ORF">J2T23_001232</name>
</gene>
<keyword evidence="5" id="KW-1185">Reference proteome</keyword>
<dbReference type="EMBL" id="JAUSTB010000003">
    <property type="protein sequence ID" value="MDQ0145342.1"/>
    <property type="molecule type" value="Genomic_DNA"/>
</dbReference>
<evidence type="ECO:0000259" key="3">
    <source>
        <dbReference type="Pfam" id="PF06724"/>
    </source>
</evidence>
<evidence type="ECO:0000256" key="1">
    <source>
        <dbReference type="SAM" id="MobiDB-lite"/>
    </source>
</evidence>
<feature type="transmembrane region" description="Helical" evidence="2">
    <location>
        <begin position="161"/>
        <end position="179"/>
    </location>
</feature>
<name>A0AAJ1SQS5_9MICC</name>
<keyword evidence="2" id="KW-0812">Transmembrane</keyword>
<sequence length="327" mass="34306">MVAQVRNRGDGDPSPSPAWNQLFRDPAAWHDCPYKKGTQTSALPRRPKGKTIKEELKQAVDKAEDVTNSRVLEIFARSGFAASGILHLLVGAISIRLAVGGTGNADFSGAVAELATMPVGPFLLWGSFAACAALSLWQAGDAIFDFNHQATKTKVKNKAKATLQAIVYAVLALTLWHFLTGAGNGGDNRKAASDFTVSMMQAPGGVALLVLIGVAVAVTGVVYGIRGPKKSFQKQLRMPAPGPARTAVTALGVAGYLAKGTVLLLAGLLIAVATLKRHPEDSTGLDGGLRALRDQPMGPYLLAAVGAGLICYGAYMIMRARLAKMTK</sequence>
<protein>
    <recommendedName>
        <fullName evidence="3">DUF1206 domain-containing protein</fullName>
    </recommendedName>
</protein>
<feature type="transmembrane region" description="Helical" evidence="2">
    <location>
        <begin position="79"/>
        <end position="99"/>
    </location>
</feature>
<reference evidence="4 5" key="1">
    <citation type="submission" date="2023-07" db="EMBL/GenBank/DDBJ databases">
        <title>Sorghum-associated microbial communities from plants grown in Nebraska, USA.</title>
        <authorList>
            <person name="Schachtman D."/>
        </authorList>
    </citation>
    <scope>NUCLEOTIDE SEQUENCE [LARGE SCALE GENOMIC DNA]</scope>
    <source>
        <strain evidence="4 5">DS1001</strain>
    </source>
</reference>
<evidence type="ECO:0000313" key="4">
    <source>
        <dbReference type="EMBL" id="MDQ0145342.1"/>
    </source>
</evidence>
<comment type="caution">
    <text evidence="4">The sequence shown here is derived from an EMBL/GenBank/DDBJ whole genome shotgun (WGS) entry which is preliminary data.</text>
</comment>
<dbReference type="AlphaFoldDB" id="A0AAJ1SQS5"/>
<dbReference type="Pfam" id="PF06724">
    <property type="entry name" value="DUF1206"/>
    <property type="match status" value="3"/>
</dbReference>
<keyword evidence="2" id="KW-1133">Transmembrane helix</keyword>
<feature type="transmembrane region" description="Helical" evidence="2">
    <location>
        <begin position="246"/>
        <end position="273"/>
    </location>
</feature>
<dbReference type="Proteomes" id="UP001239267">
    <property type="component" value="Unassembled WGS sequence"/>
</dbReference>
<dbReference type="InterPro" id="IPR009597">
    <property type="entry name" value="DUF1206"/>
</dbReference>
<feature type="domain" description="DUF1206" evidence="3">
    <location>
        <begin position="162"/>
        <end position="227"/>
    </location>
</feature>
<feature type="transmembrane region" description="Helical" evidence="2">
    <location>
        <begin position="300"/>
        <end position="318"/>
    </location>
</feature>
<evidence type="ECO:0000256" key="2">
    <source>
        <dbReference type="SAM" id="Phobius"/>
    </source>
</evidence>
<keyword evidence="2" id="KW-0472">Membrane</keyword>
<feature type="region of interest" description="Disordered" evidence="1">
    <location>
        <begin position="1"/>
        <end position="21"/>
    </location>
</feature>
<accession>A0AAJ1SQS5</accession>
<feature type="domain" description="DUF1206" evidence="3">
    <location>
        <begin position="254"/>
        <end position="322"/>
    </location>
</feature>
<organism evidence="4 5">
    <name type="scientific">Pseudarthrobacter niigatensis</name>
    <dbReference type="NCBI Taxonomy" id="369935"/>
    <lineage>
        <taxon>Bacteria</taxon>
        <taxon>Bacillati</taxon>
        <taxon>Actinomycetota</taxon>
        <taxon>Actinomycetes</taxon>
        <taxon>Micrococcales</taxon>
        <taxon>Micrococcaceae</taxon>
        <taxon>Pseudarthrobacter</taxon>
    </lineage>
</organism>
<feature type="domain" description="DUF1206" evidence="3">
    <location>
        <begin position="79"/>
        <end position="144"/>
    </location>
</feature>
<feature type="transmembrane region" description="Helical" evidence="2">
    <location>
        <begin position="119"/>
        <end position="140"/>
    </location>
</feature>
<proteinExistence type="predicted"/>
<feature type="transmembrane region" description="Helical" evidence="2">
    <location>
        <begin position="199"/>
        <end position="225"/>
    </location>
</feature>
<evidence type="ECO:0000313" key="5">
    <source>
        <dbReference type="Proteomes" id="UP001239267"/>
    </source>
</evidence>